<keyword evidence="3" id="KW-1185">Reference proteome</keyword>
<dbReference type="GO" id="GO:0016787">
    <property type="term" value="F:hydrolase activity"/>
    <property type="evidence" value="ECO:0007669"/>
    <property type="project" value="InterPro"/>
</dbReference>
<dbReference type="EMBL" id="NPEU01000165">
    <property type="protein sequence ID" value="RAI37747.1"/>
    <property type="molecule type" value="Genomic_DNA"/>
</dbReference>
<accession>A0A327KH40</accession>
<dbReference type="InterPro" id="IPR032466">
    <property type="entry name" value="Metal_Hydrolase"/>
</dbReference>
<organism evidence="2 3">
    <name type="scientific">Rhodoplanes elegans</name>
    <dbReference type="NCBI Taxonomy" id="29408"/>
    <lineage>
        <taxon>Bacteria</taxon>
        <taxon>Pseudomonadati</taxon>
        <taxon>Pseudomonadota</taxon>
        <taxon>Alphaproteobacteria</taxon>
        <taxon>Hyphomicrobiales</taxon>
        <taxon>Nitrobacteraceae</taxon>
        <taxon>Rhodoplanes</taxon>
    </lineage>
</organism>
<evidence type="ECO:0000313" key="3">
    <source>
        <dbReference type="Proteomes" id="UP000248863"/>
    </source>
</evidence>
<evidence type="ECO:0000259" key="1">
    <source>
        <dbReference type="Pfam" id="PF04909"/>
    </source>
</evidence>
<dbReference type="Gene3D" id="3.20.20.140">
    <property type="entry name" value="Metal-dependent hydrolases"/>
    <property type="match status" value="1"/>
</dbReference>
<evidence type="ECO:0000313" key="2">
    <source>
        <dbReference type="EMBL" id="RAI37747.1"/>
    </source>
</evidence>
<feature type="domain" description="Amidohydrolase-related" evidence="1">
    <location>
        <begin position="16"/>
        <end position="272"/>
    </location>
</feature>
<gene>
    <name evidence="2" type="ORF">CH338_15090</name>
</gene>
<dbReference type="PANTHER" id="PTHR35563:SF2">
    <property type="entry name" value="BARREL METAL-DEPENDENT HYDROLASE, PUTATIVE (AFU_ORTHOLOGUE AFUA_1G16240)-RELATED"/>
    <property type="match status" value="1"/>
</dbReference>
<sequence>MAPSSTAPAPSPVPTVDTHVHVFTRALPLAAGRRHSPKGDFTPDDLFAVTTRHGVREIVVVQPSFLGTDNSYLLDTLARAPERLRGIVVVDPGVTDTTLDAYAASGVVGIRLNLLGKHIAVALSPDSMALLTRVAARGWQIEIQAEGEAFLPLLDAIVPLGAPVVIDHFGRPDPKLGVDDPGFRRLLAAGPDGPLFVKISGSYRCGGADAGAYARALLAALGPGRLLWGSDWPHTEHEATRRYEDGLTELRSWLTSEQQAAVAETSRRLFGFTR</sequence>
<dbReference type="InterPro" id="IPR052358">
    <property type="entry name" value="Aro_Compnd_Degr_Hydrolases"/>
</dbReference>
<dbReference type="SUPFAM" id="SSF51556">
    <property type="entry name" value="Metallo-dependent hydrolases"/>
    <property type="match status" value="1"/>
</dbReference>
<name>A0A327KH40_9BRAD</name>
<dbReference type="PANTHER" id="PTHR35563">
    <property type="entry name" value="BARREL METAL-DEPENDENT HYDROLASE, PUTATIVE (AFU_ORTHOLOGUE AFUA_1G16240)-RELATED"/>
    <property type="match status" value="1"/>
</dbReference>
<dbReference type="OrthoDB" id="9787654at2"/>
<dbReference type="AlphaFoldDB" id="A0A327KH40"/>
<comment type="caution">
    <text evidence="2">The sequence shown here is derived from an EMBL/GenBank/DDBJ whole genome shotgun (WGS) entry which is preliminary data.</text>
</comment>
<dbReference type="RefSeq" id="WP_111357973.1">
    <property type="nucleotide sequence ID" value="NZ_NPEU01000165.1"/>
</dbReference>
<protein>
    <recommendedName>
        <fullName evidence="1">Amidohydrolase-related domain-containing protein</fullName>
    </recommendedName>
</protein>
<proteinExistence type="predicted"/>
<dbReference type="InterPro" id="IPR006680">
    <property type="entry name" value="Amidohydro-rel"/>
</dbReference>
<dbReference type="Pfam" id="PF04909">
    <property type="entry name" value="Amidohydro_2"/>
    <property type="match status" value="1"/>
</dbReference>
<dbReference type="Proteomes" id="UP000248863">
    <property type="component" value="Unassembled WGS sequence"/>
</dbReference>
<reference evidence="2 3" key="1">
    <citation type="submission" date="2017-07" db="EMBL/GenBank/DDBJ databases">
        <title>Draft Genome Sequences of Select Purple Nonsulfur Bacteria.</title>
        <authorList>
            <person name="Lasarre B."/>
            <person name="Mckinlay J.B."/>
        </authorList>
    </citation>
    <scope>NUCLEOTIDE SEQUENCE [LARGE SCALE GENOMIC DNA]</scope>
    <source>
        <strain evidence="2 3">DSM 11907</strain>
    </source>
</reference>